<dbReference type="AlphaFoldDB" id="A0AAD3D3Z7"/>
<protein>
    <submittedName>
        <fullName evidence="4">Uncharacterized protein</fullName>
    </submittedName>
</protein>
<evidence type="ECO:0000313" key="5">
    <source>
        <dbReference type="Proteomes" id="UP001054902"/>
    </source>
</evidence>
<keyword evidence="5" id="KW-1185">Reference proteome</keyword>
<evidence type="ECO:0000256" key="1">
    <source>
        <dbReference type="ARBA" id="ARBA00010394"/>
    </source>
</evidence>
<evidence type="ECO:0000256" key="2">
    <source>
        <dbReference type="ARBA" id="ARBA00022448"/>
    </source>
</evidence>
<dbReference type="Proteomes" id="UP001054902">
    <property type="component" value="Unassembled WGS sequence"/>
</dbReference>
<keyword evidence="2" id="KW-0813">Transport</keyword>
<accession>A0AAD3D3Z7</accession>
<organism evidence="4 5">
    <name type="scientific">Chaetoceros tenuissimus</name>
    <dbReference type="NCBI Taxonomy" id="426638"/>
    <lineage>
        <taxon>Eukaryota</taxon>
        <taxon>Sar</taxon>
        <taxon>Stramenopiles</taxon>
        <taxon>Ochrophyta</taxon>
        <taxon>Bacillariophyta</taxon>
        <taxon>Coscinodiscophyceae</taxon>
        <taxon>Chaetocerotophycidae</taxon>
        <taxon>Chaetocerotales</taxon>
        <taxon>Chaetocerotaceae</taxon>
        <taxon>Chaetoceros</taxon>
    </lineage>
</organism>
<comment type="caution">
    <text evidence="4">The sequence shown here is derived from an EMBL/GenBank/DDBJ whole genome shotgun (WGS) entry which is preliminary data.</text>
</comment>
<comment type="similarity">
    <text evidence="1">Belongs to the importin alpha family.</text>
</comment>
<dbReference type="Gene3D" id="1.25.10.10">
    <property type="entry name" value="Leucine-rich Repeat Variant"/>
    <property type="match status" value="1"/>
</dbReference>
<dbReference type="PANTHER" id="PTHR23316">
    <property type="entry name" value="IMPORTIN ALPHA"/>
    <property type="match status" value="1"/>
</dbReference>
<reference evidence="4 5" key="1">
    <citation type="journal article" date="2021" name="Sci. Rep.">
        <title>The genome of the diatom Chaetoceros tenuissimus carries an ancient integrated fragment of an extant virus.</title>
        <authorList>
            <person name="Hongo Y."/>
            <person name="Kimura K."/>
            <person name="Takaki Y."/>
            <person name="Yoshida Y."/>
            <person name="Baba S."/>
            <person name="Kobayashi G."/>
            <person name="Nagasaki K."/>
            <person name="Hano T."/>
            <person name="Tomaru Y."/>
        </authorList>
    </citation>
    <scope>NUCLEOTIDE SEQUENCE [LARGE SCALE GENOMIC DNA]</scope>
    <source>
        <strain evidence="4 5">NIES-3715</strain>
    </source>
</reference>
<dbReference type="SUPFAM" id="SSF48371">
    <property type="entry name" value="ARM repeat"/>
    <property type="match status" value="1"/>
</dbReference>
<keyword evidence="3" id="KW-0653">Protein transport</keyword>
<evidence type="ECO:0000313" key="4">
    <source>
        <dbReference type="EMBL" id="GFH57324.1"/>
    </source>
</evidence>
<evidence type="ECO:0000256" key="3">
    <source>
        <dbReference type="ARBA" id="ARBA00022927"/>
    </source>
</evidence>
<dbReference type="InterPro" id="IPR016024">
    <property type="entry name" value="ARM-type_fold"/>
</dbReference>
<name>A0AAD3D3Z7_9STRA</name>
<dbReference type="InterPro" id="IPR011989">
    <property type="entry name" value="ARM-like"/>
</dbReference>
<sequence>MNAQEVFRCTTECYSDTPEVVRELDFLETSGHCLPHPLSFDLDDCSLSVDLPISPPRSNIMSNDNNECSTSDLVISQHIASFLNMIHSKSDNIKLEAVSSLLYIVSMNHSDIAIRGGTVETLLNILPTVSDAVYDESVKCIDKIIRSSTSNRDYVLGVGGISKLLGAIGTSEKKPSRDLVIQALSAFVEYDSRPQFSHVEADLPNLVRFLKQKEDPTLVVQCCNIITYLSKGSKDIVHSLCNLGAKEILLELFNHGDDESVVLAALRANKYLVPLKLTRSLDIITSPIMVPSAEQVSSSSSVAKGTMQDLTPDIKNLKNITSSDEVENVTNRDALNISLSPIFVATTPPKKRVASDANLEDYALSTSNNKKNKALPFTASCTNALLLPHDRKYVTEYTFLFMSNFRICVNSENGERGVECIHCADTAKPRKFYWSAPIRYANNCAEFPKHLLKCKLCPKEIKDQLESSKRTHDTEKKQLQRGSFIIFYRQIFGRVYSNVSILDSTSAVKDPFTFPVTLSSDSNILDERETFLRMNLEYFSLGDSELKNLSSYPKQDLKKGRVGLRCLHCSKFMPCHGISTPSSLKFLTSLKDLRSDVLGMQKHFQACPYITKQCSQDLQNSISAPNITDVLDYYANTSRRVLVDNGKGFVTFKSNIFDTGTEMPSLSPSQNVKQDNHHKGQSFLFEVETSGKQSMNHSLDNSAPLVTPRNAEELIVSENGSFSI</sequence>
<proteinExistence type="inferred from homology"/>
<dbReference type="EMBL" id="BLLK01000058">
    <property type="protein sequence ID" value="GFH57324.1"/>
    <property type="molecule type" value="Genomic_DNA"/>
</dbReference>
<dbReference type="GO" id="GO:0015031">
    <property type="term" value="P:protein transport"/>
    <property type="evidence" value="ECO:0007669"/>
    <property type="project" value="UniProtKB-KW"/>
</dbReference>
<gene>
    <name evidence="4" type="ORF">CTEN210_13800</name>
</gene>